<dbReference type="InterPro" id="IPR011204">
    <property type="entry name" value="Virulence_RhuM-like"/>
</dbReference>
<dbReference type="PANTHER" id="PTHR35810:SF1">
    <property type="entry name" value="CYTOPLASMIC PROTEIN"/>
    <property type="match status" value="1"/>
</dbReference>
<dbReference type="InterPro" id="IPR003812">
    <property type="entry name" value="Fido"/>
</dbReference>
<dbReference type="InterPro" id="IPR036597">
    <property type="entry name" value="Fido-like_dom_sf"/>
</dbReference>
<evidence type="ECO:0000313" key="3">
    <source>
        <dbReference type="Proteomes" id="UP000811899"/>
    </source>
</evidence>
<accession>A0AAW4L3N2</accession>
<dbReference type="PANTHER" id="PTHR35810">
    <property type="entry name" value="CYTOPLASMIC PROTEIN-RELATED"/>
    <property type="match status" value="1"/>
</dbReference>
<evidence type="ECO:0000313" key="2">
    <source>
        <dbReference type="EMBL" id="MBT0665596.1"/>
    </source>
</evidence>
<protein>
    <submittedName>
        <fullName evidence="2">Virulence RhuM family protein</fullName>
    </submittedName>
</protein>
<gene>
    <name evidence="2" type="ORF">KI809_14905</name>
</gene>
<dbReference type="SUPFAM" id="SSF140931">
    <property type="entry name" value="Fic-like"/>
    <property type="match status" value="1"/>
</dbReference>
<evidence type="ECO:0000259" key="1">
    <source>
        <dbReference type="PROSITE" id="PS51459"/>
    </source>
</evidence>
<dbReference type="AlphaFoldDB" id="A0AAW4L3N2"/>
<keyword evidence="3" id="KW-1185">Reference proteome</keyword>
<dbReference type="EMBL" id="JAHCVJ010000006">
    <property type="protein sequence ID" value="MBT0665596.1"/>
    <property type="molecule type" value="Genomic_DNA"/>
</dbReference>
<dbReference type="Pfam" id="PF13310">
    <property type="entry name" value="Virulence_RhuM"/>
    <property type="match status" value="1"/>
</dbReference>
<organism evidence="2 3">
    <name type="scientific">Geoanaerobacter pelophilus</name>
    <dbReference type="NCBI Taxonomy" id="60036"/>
    <lineage>
        <taxon>Bacteria</taxon>
        <taxon>Pseudomonadati</taxon>
        <taxon>Thermodesulfobacteriota</taxon>
        <taxon>Desulfuromonadia</taxon>
        <taxon>Geobacterales</taxon>
        <taxon>Geobacteraceae</taxon>
        <taxon>Geoanaerobacter</taxon>
    </lineage>
</organism>
<name>A0AAW4L3N2_9BACT</name>
<dbReference type="Gene3D" id="1.20.120.1870">
    <property type="entry name" value="Fic/DOC protein, Fido domain"/>
    <property type="match status" value="1"/>
</dbReference>
<dbReference type="InterPro" id="IPR053737">
    <property type="entry name" value="Type_II_TA_Toxin"/>
</dbReference>
<sequence>MTTDNTNDIIIYQSPDGNASLDVRLDHETVWLTQQQMAELFNKDSDTIGLHIRNAYKEGELQPDGTTEDSSVVQIEGTRRVRRKIRFYNLDVIISVGYRVKSRQGTQFRQWASRVLRDHIVKGYTINEQRFRDQAEKLADMRQTVELLARTLANRELVSETGKDVLRVITDYAYALTLLDRYDHGTLTIEETTRKTLHIITYDEAMEIITSMKHDFDGLFGIEKDQGFKSALGTIYQTFDDKELYPSIEEKGANLLYFVVKNHAFSDGNKRIAAAIFIFFLGTNGILYRSDGSKRLADNALVALTLLIAESKPIEKDTIVKVIINLINRLND</sequence>
<proteinExistence type="predicted"/>
<reference evidence="2 3" key="1">
    <citation type="submission" date="2021-05" db="EMBL/GenBank/DDBJ databases">
        <title>The draft genome of Geobacter pelophilus DSM 12255.</title>
        <authorList>
            <person name="Xu Z."/>
            <person name="Masuda Y."/>
            <person name="Itoh H."/>
            <person name="Senoo K."/>
        </authorList>
    </citation>
    <scope>NUCLEOTIDE SEQUENCE [LARGE SCALE GENOMIC DNA]</scope>
    <source>
        <strain evidence="2 3">DSM 12255</strain>
    </source>
</reference>
<dbReference type="Proteomes" id="UP000811899">
    <property type="component" value="Unassembled WGS sequence"/>
</dbReference>
<comment type="caution">
    <text evidence="2">The sequence shown here is derived from an EMBL/GenBank/DDBJ whole genome shotgun (WGS) entry which is preliminary data.</text>
</comment>
<dbReference type="RefSeq" id="WP_214172371.1">
    <property type="nucleotide sequence ID" value="NZ_JAHCVJ010000006.1"/>
</dbReference>
<dbReference type="PROSITE" id="PS51459">
    <property type="entry name" value="FIDO"/>
    <property type="match status" value="1"/>
</dbReference>
<feature type="domain" description="Fido" evidence="1">
    <location>
        <begin position="189"/>
        <end position="325"/>
    </location>
</feature>